<name>A0A7S3S0Z5_9SPIT</name>
<accession>A0A7S3S0Z5</accession>
<reference evidence="4" key="1">
    <citation type="submission" date="2021-01" db="EMBL/GenBank/DDBJ databases">
        <authorList>
            <person name="Corre E."/>
            <person name="Pelletier E."/>
            <person name="Niang G."/>
            <person name="Scheremetjew M."/>
            <person name="Finn R."/>
            <person name="Kale V."/>
            <person name="Holt S."/>
            <person name="Cochrane G."/>
            <person name="Meng A."/>
            <person name="Brown T."/>
            <person name="Cohen L."/>
        </authorList>
    </citation>
    <scope>NUCLEOTIDE SEQUENCE</scope>
    <source>
        <strain evidence="4">SPMC142</strain>
    </source>
</reference>
<organism evidence="4">
    <name type="scientific">Strombidinopsis acuminata</name>
    <dbReference type="NCBI Taxonomy" id="141414"/>
    <lineage>
        <taxon>Eukaryota</taxon>
        <taxon>Sar</taxon>
        <taxon>Alveolata</taxon>
        <taxon>Ciliophora</taxon>
        <taxon>Intramacronucleata</taxon>
        <taxon>Spirotrichea</taxon>
        <taxon>Choreotrichia</taxon>
        <taxon>Choreotrichida</taxon>
        <taxon>Strombidinopsidae</taxon>
        <taxon>Strombidinopsis</taxon>
    </lineage>
</organism>
<evidence type="ECO:0000256" key="2">
    <source>
        <dbReference type="SAM" id="Phobius"/>
    </source>
</evidence>
<dbReference type="AlphaFoldDB" id="A0A7S3S0Z5"/>
<feature type="region of interest" description="Disordered" evidence="1">
    <location>
        <begin position="164"/>
        <end position="231"/>
    </location>
</feature>
<sequence>MSIFQPYASLLMLLQLLSGSLAAALPPEPRVACGANMTVGYAGCGMDEQVMNIIGSWEDGCTACMKYLIERGTFIGCGGGWCEKPAGGLLSGSPGIWLKAWPAPPPPPRAPPELLDEKRLIYAAAAAAGGTMLLGIFAILSGMGSGMAARAFSQSARSRFAFTNLDESPPLGPAHPEEAYKRLPRPSPLVVPKPKCSVREAREAARKQREAPNGNGPVKQGVDGPDSSSEA</sequence>
<keyword evidence="2" id="KW-0472">Membrane</keyword>
<evidence type="ECO:0000256" key="1">
    <source>
        <dbReference type="SAM" id="MobiDB-lite"/>
    </source>
</evidence>
<feature type="chain" id="PRO_5030940762" evidence="3">
    <location>
        <begin position="23"/>
        <end position="231"/>
    </location>
</feature>
<proteinExistence type="predicted"/>
<keyword evidence="2" id="KW-0812">Transmembrane</keyword>
<keyword evidence="3" id="KW-0732">Signal</keyword>
<protein>
    <submittedName>
        <fullName evidence="4">Uncharacterized protein</fullName>
    </submittedName>
</protein>
<gene>
    <name evidence="4" type="ORF">SACU0126_LOCUS9269</name>
</gene>
<evidence type="ECO:0000256" key="3">
    <source>
        <dbReference type="SAM" id="SignalP"/>
    </source>
</evidence>
<evidence type="ECO:0000313" key="4">
    <source>
        <dbReference type="EMBL" id="CAE0540895.1"/>
    </source>
</evidence>
<feature type="compositionally biased region" description="Basic and acidic residues" evidence="1">
    <location>
        <begin position="197"/>
        <end position="210"/>
    </location>
</feature>
<dbReference type="EMBL" id="HBIQ01028142">
    <property type="protein sequence ID" value="CAE0540895.1"/>
    <property type="molecule type" value="Transcribed_RNA"/>
</dbReference>
<feature type="signal peptide" evidence="3">
    <location>
        <begin position="1"/>
        <end position="22"/>
    </location>
</feature>
<keyword evidence="2" id="KW-1133">Transmembrane helix</keyword>
<feature type="transmembrane region" description="Helical" evidence="2">
    <location>
        <begin position="120"/>
        <end position="140"/>
    </location>
</feature>